<dbReference type="Pfam" id="PF00723">
    <property type="entry name" value="Glyco_hydro_15"/>
    <property type="match status" value="1"/>
</dbReference>
<dbReference type="GO" id="GO:0005964">
    <property type="term" value="C:phosphorylase kinase complex"/>
    <property type="evidence" value="ECO:0007669"/>
    <property type="project" value="TreeGrafter"/>
</dbReference>
<dbReference type="GO" id="GO:0005977">
    <property type="term" value="P:glycogen metabolic process"/>
    <property type="evidence" value="ECO:0007669"/>
    <property type="project" value="UniProtKB-UniPathway"/>
</dbReference>
<dbReference type="GO" id="GO:0005516">
    <property type="term" value="F:calmodulin binding"/>
    <property type="evidence" value="ECO:0007669"/>
    <property type="project" value="UniProtKB-KW"/>
</dbReference>
<feature type="domain" description="GH15-like" evidence="6">
    <location>
        <begin position="6"/>
        <end position="282"/>
    </location>
</feature>
<gene>
    <name evidence="7" type="ORF">PXEA_LOCUS22820</name>
</gene>
<dbReference type="SUPFAM" id="SSF48208">
    <property type="entry name" value="Six-hairpin glycosidases"/>
    <property type="match status" value="1"/>
</dbReference>
<dbReference type="InterPro" id="IPR008734">
    <property type="entry name" value="PHK_A/B_su"/>
</dbReference>
<dbReference type="InterPro" id="IPR008928">
    <property type="entry name" value="6-hairpin_glycosidase_sf"/>
</dbReference>
<comment type="caution">
    <text evidence="7">The sequence shown here is derived from an EMBL/GenBank/DDBJ whole genome shotgun (WGS) entry which is preliminary data.</text>
</comment>
<name>A0A448X6P1_9PLAT</name>
<dbReference type="OrthoDB" id="5971574at2759"/>
<dbReference type="UniPathway" id="UPA00163"/>
<keyword evidence="4 5" id="KW-0112">Calmodulin-binding</keyword>
<comment type="similarity">
    <text evidence="2 5">Belongs to the phosphorylase b kinase regulatory chain family.</text>
</comment>
<evidence type="ECO:0000313" key="8">
    <source>
        <dbReference type="Proteomes" id="UP000784294"/>
    </source>
</evidence>
<dbReference type="PANTHER" id="PTHR10749">
    <property type="entry name" value="PHOSPHORYLASE B KINASE REGULATORY SUBUNIT"/>
    <property type="match status" value="1"/>
</dbReference>
<evidence type="ECO:0000259" key="6">
    <source>
        <dbReference type="Pfam" id="PF00723"/>
    </source>
</evidence>
<evidence type="ECO:0000256" key="1">
    <source>
        <dbReference type="ARBA" id="ARBA00005131"/>
    </source>
</evidence>
<comment type="function">
    <text evidence="5">Phosphorylase b kinase catalyzes the phosphorylation of serine in certain substrates, including troponin I.</text>
</comment>
<sequence length="285" mass="32034">MDRKKLEYFYILLNETILCNQDKITGLISASPTNPHAWVRDNTYASLSIWGLSLAYQKVPDSDEDRARVYELQKCAIKLMRGILTCYMHQADKVELFKRTQDPGHSLHAKFDSRTCKTVVGDYEWGHLQMDAVSLYLLTMAQMTASGLRIIWTVEEVAFVQNLVFYIELTYRIPDYGIWERGDKTNHGMPELNTSSVGMAKAALEALSDLDLFGANGGALSTIHVLPDECQQCNTVLKSMLPRESNSKEVDAALLGIISYPAFAVDDQELIEATRNVIIDKLLGT</sequence>
<evidence type="ECO:0000256" key="3">
    <source>
        <dbReference type="ARBA" id="ARBA00022600"/>
    </source>
</evidence>
<keyword evidence="3 5" id="KW-0321">Glycogen metabolism</keyword>
<evidence type="ECO:0000256" key="2">
    <source>
        <dbReference type="ARBA" id="ARBA00007128"/>
    </source>
</evidence>
<comment type="pathway">
    <text evidence="1 5">Glycan biosynthesis; glycogen metabolism.</text>
</comment>
<keyword evidence="5" id="KW-1003">Cell membrane</keyword>
<dbReference type="GO" id="GO:0005886">
    <property type="term" value="C:plasma membrane"/>
    <property type="evidence" value="ECO:0007669"/>
    <property type="project" value="UniProtKB-SubCell"/>
</dbReference>
<keyword evidence="5" id="KW-0472">Membrane</keyword>
<keyword evidence="5" id="KW-0119">Carbohydrate metabolism</keyword>
<dbReference type="EMBL" id="CAAALY010102653">
    <property type="protein sequence ID" value="VEL29380.1"/>
    <property type="molecule type" value="Genomic_DNA"/>
</dbReference>
<dbReference type="InterPro" id="IPR012341">
    <property type="entry name" value="6hp_glycosidase-like_sf"/>
</dbReference>
<protein>
    <recommendedName>
        <fullName evidence="5">Phosphorylase b kinase regulatory subunit</fullName>
    </recommendedName>
</protein>
<comment type="subcellular location">
    <subcellularLocation>
        <location evidence="5">Cell membrane</location>
        <topology evidence="5">Lipid-anchor</topology>
        <orientation evidence="5">Cytoplasmic side</orientation>
    </subcellularLocation>
</comment>
<evidence type="ECO:0000256" key="4">
    <source>
        <dbReference type="ARBA" id="ARBA00022860"/>
    </source>
</evidence>
<evidence type="ECO:0000313" key="7">
    <source>
        <dbReference type="EMBL" id="VEL29380.1"/>
    </source>
</evidence>
<dbReference type="InterPro" id="IPR011613">
    <property type="entry name" value="GH15-like"/>
</dbReference>
<keyword evidence="5" id="KW-0449">Lipoprotein</keyword>
<evidence type="ECO:0000256" key="5">
    <source>
        <dbReference type="RuleBase" id="RU364123"/>
    </source>
</evidence>
<dbReference type="PANTHER" id="PTHR10749:SF7">
    <property type="entry name" value="PHOSPHORYLASE B KINASE REGULATORY SUBUNIT ALPHA-RELATED"/>
    <property type="match status" value="1"/>
</dbReference>
<dbReference type="Proteomes" id="UP000784294">
    <property type="component" value="Unassembled WGS sequence"/>
</dbReference>
<reference evidence="7" key="1">
    <citation type="submission" date="2018-11" db="EMBL/GenBank/DDBJ databases">
        <authorList>
            <consortium name="Pathogen Informatics"/>
        </authorList>
    </citation>
    <scope>NUCLEOTIDE SEQUENCE</scope>
</reference>
<keyword evidence="5" id="KW-0636">Prenylation</keyword>
<dbReference type="Gene3D" id="1.50.10.10">
    <property type="match status" value="1"/>
</dbReference>
<proteinExistence type="inferred from homology"/>
<accession>A0A448X6P1</accession>
<dbReference type="AlphaFoldDB" id="A0A448X6P1"/>
<keyword evidence="8" id="KW-1185">Reference proteome</keyword>
<organism evidence="7 8">
    <name type="scientific">Protopolystoma xenopodis</name>
    <dbReference type="NCBI Taxonomy" id="117903"/>
    <lineage>
        <taxon>Eukaryota</taxon>
        <taxon>Metazoa</taxon>
        <taxon>Spiralia</taxon>
        <taxon>Lophotrochozoa</taxon>
        <taxon>Platyhelminthes</taxon>
        <taxon>Monogenea</taxon>
        <taxon>Polyopisthocotylea</taxon>
        <taxon>Polystomatidea</taxon>
        <taxon>Polystomatidae</taxon>
        <taxon>Protopolystoma</taxon>
    </lineage>
</organism>